<dbReference type="InterPro" id="IPR041700">
    <property type="entry name" value="OMP_b-brl_3"/>
</dbReference>
<reference evidence="2" key="1">
    <citation type="journal article" date="2014" name="Int. J. Syst. Evol. Microbiol.">
        <title>Complete genome sequence of Corynebacterium casei LMG S-19264T (=DSM 44701T), isolated from a smear-ripened cheese.</title>
        <authorList>
            <consortium name="US DOE Joint Genome Institute (JGI-PGF)"/>
            <person name="Walter F."/>
            <person name="Albersmeier A."/>
            <person name="Kalinowski J."/>
            <person name="Ruckert C."/>
        </authorList>
    </citation>
    <scope>NUCLEOTIDE SEQUENCE</scope>
    <source>
        <strain evidence="2">CGMCC 1.15448</strain>
    </source>
</reference>
<proteinExistence type="predicted"/>
<evidence type="ECO:0000313" key="3">
    <source>
        <dbReference type="Proteomes" id="UP000607559"/>
    </source>
</evidence>
<accession>A0A8J2UIS8</accession>
<keyword evidence="2" id="KW-0176">Collagen</keyword>
<feature type="domain" description="Outer membrane protein beta-barrel" evidence="1">
    <location>
        <begin position="292"/>
        <end position="735"/>
    </location>
</feature>
<organism evidence="2 3">
    <name type="scientific">Puia dinghuensis</name>
    <dbReference type="NCBI Taxonomy" id="1792502"/>
    <lineage>
        <taxon>Bacteria</taxon>
        <taxon>Pseudomonadati</taxon>
        <taxon>Bacteroidota</taxon>
        <taxon>Chitinophagia</taxon>
        <taxon>Chitinophagales</taxon>
        <taxon>Chitinophagaceae</taxon>
        <taxon>Puia</taxon>
    </lineage>
</organism>
<dbReference type="AlphaFoldDB" id="A0A8J2UIS8"/>
<evidence type="ECO:0000313" key="2">
    <source>
        <dbReference type="EMBL" id="GGB23782.1"/>
    </source>
</evidence>
<keyword evidence="3" id="KW-1185">Reference proteome</keyword>
<protein>
    <submittedName>
        <fullName evidence="2">Collagen-binding protein</fullName>
    </submittedName>
</protein>
<dbReference type="Pfam" id="PF14905">
    <property type="entry name" value="OMP_b-brl_3"/>
    <property type="match status" value="1"/>
</dbReference>
<name>A0A8J2UIS8_9BACT</name>
<comment type="caution">
    <text evidence="2">The sequence shown here is derived from an EMBL/GenBank/DDBJ whole genome shotgun (WGS) entry which is preliminary data.</text>
</comment>
<dbReference type="Proteomes" id="UP000607559">
    <property type="component" value="Unassembled WGS sequence"/>
</dbReference>
<dbReference type="SUPFAM" id="SSF56935">
    <property type="entry name" value="Porins"/>
    <property type="match status" value="1"/>
</dbReference>
<reference evidence="2" key="2">
    <citation type="submission" date="2020-09" db="EMBL/GenBank/DDBJ databases">
        <authorList>
            <person name="Sun Q."/>
            <person name="Zhou Y."/>
        </authorList>
    </citation>
    <scope>NUCLEOTIDE SEQUENCE</scope>
    <source>
        <strain evidence="2">CGMCC 1.15448</strain>
    </source>
</reference>
<sequence>MQIDSYGNITYNGEKIQRLLVDGEDIFGSDPTIVTRNFGADKIAKVQVLDRRSDHTIFTGIDDGTRTKTINLVLKGSAKDGYFGKVEAGGNKDGYYNSNGALAAFRNREQITILGQASNTGIVGFSSNAGGSPSQVIFLSNMDPLGTSAGTGIPSFDAAGLHYANTWNGSGNHVMVNCQYNHYFTRPVTTTESWQTEANRLYGQYQQSNSINQQGQQLAYGVYDWASSPNSAVKLVLSGNNSQAQNQFEATDIGNFNDTLLNESRRTIQDKVSYQRIAGEISWRIRIGHQIGRTFSVSSGITKMDNSTHGYLYSLNSYYQSGTIESIDTVDQRKVITSHSLTYTGHIAYTEPLWKDAFFGMEYNLRIITDAPMTSTFNRGDGKYLQQIDSLSSHIKTQSINQRATFELQGKTQALNYIVGFDWIWYKYYQGNLLVDSISHLNSIDFAPRVGFSYAINSFSRLSFEYDGSPQRVSPGQLQPIINNSDPLHLTIGNPALKPGLEHDFSLEFSRLKTWLLNLKLNLRLIDNGISTKTTTDTLGRQISQPINVNGAHSAVLNFSLNRRLLGIDAGLDFAGTYGHTLNYVNADLSHNDAFTAGTGLSLNKYVPDKFSLLVKTNLTYFEQSSSINPAAPVRYWMQDHSGAITLFLIKNYELNTNATYTWHQKTASFHANTSVLFWNAYFGRNFLHNKLTARFLFNNILNKNAGITRTNTANINIESSTNILGHYWMVSATYHFDKKFKK</sequence>
<dbReference type="EMBL" id="BMJC01000007">
    <property type="protein sequence ID" value="GGB23782.1"/>
    <property type="molecule type" value="Genomic_DNA"/>
</dbReference>
<gene>
    <name evidence="2" type="ORF">GCM10011511_54570</name>
</gene>
<evidence type="ECO:0000259" key="1">
    <source>
        <dbReference type="Pfam" id="PF14905"/>
    </source>
</evidence>